<feature type="transmembrane region" description="Helical" evidence="2">
    <location>
        <begin position="24"/>
        <end position="45"/>
    </location>
</feature>
<keyword evidence="2" id="KW-0472">Membrane</keyword>
<proteinExistence type="predicted"/>
<dbReference type="RefSeq" id="WP_098468954.1">
    <property type="nucleotide sequence ID" value="NZ_PDJD01000001.1"/>
</dbReference>
<name>A0A2A9CZM0_9MICO</name>
<evidence type="ECO:0000256" key="1">
    <source>
        <dbReference type="SAM" id="MobiDB-lite"/>
    </source>
</evidence>
<sequence>METDEDALEVPPASRHWWHGRAPWWAWIALICAVGLVPWIVYLRITLPRTYVVETWGAAWVGFDIALAALFALTAWAAAGRSHRFVMFATATGTMLFVDGWFDTMLTDNSEDRGSYLALLLEVPLGIALLMAAAGWFRELRRVSATGPHHARDPGRLRRGRSSRPGS</sequence>
<keyword evidence="2" id="KW-0812">Transmembrane</keyword>
<keyword evidence="2" id="KW-1133">Transmembrane helix</keyword>
<evidence type="ECO:0000256" key="2">
    <source>
        <dbReference type="SAM" id="Phobius"/>
    </source>
</evidence>
<dbReference type="EMBL" id="PDJD01000001">
    <property type="protein sequence ID" value="PFG19898.1"/>
    <property type="molecule type" value="Genomic_DNA"/>
</dbReference>
<feature type="region of interest" description="Disordered" evidence="1">
    <location>
        <begin position="146"/>
        <end position="167"/>
    </location>
</feature>
<feature type="transmembrane region" description="Helical" evidence="2">
    <location>
        <begin position="57"/>
        <end position="78"/>
    </location>
</feature>
<gene>
    <name evidence="3" type="ORF">ATL40_1475</name>
</gene>
<reference evidence="3 4" key="1">
    <citation type="submission" date="2017-10" db="EMBL/GenBank/DDBJ databases">
        <title>Sequencing the genomes of 1000 actinobacteria strains.</title>
        <authorList>
            <person name="Klenk H.-P."/>
        </authorList>
    </citation>
    <scope>NUCLEOTIDE SEQUENCE [LARGE SCALE GENOMIC DNA]</scope>
    <source>
        <strain evidence="3 4">DSM 21801</strain>
    </source>
</reference>
<dbReference type="Proteomes" id="UP000224915">
    <property type="component" value="Unassembled WGS sequence"/>
</dbReference>
<evidence type="ECO:0000313" key="3">
    <source>
        <dbReference type="EMBL" id="PFG19898.1"/>
    </source>
</evidence>
<accession>A0A2A9CZM0</accession>
<keyword evidence="4" id="KW-1185">Reference proteome</keyword>
<evidence type="ECO:0008006" key="5">
    <source>
        <dbReference type="Google" id="ProtNLM"/>
    </source>
</evidence>
<feature type="compositionally biased region" description="Basic residues" evidence="1">
    <location>
        <begin position="157"/>
        <end position="167"/>
    </location>
</feature>
<protein>
    <recommendedName>
        <fullName evidence="5">LPXTG-motif cell wall-anchored protein</fullName>
    </recommendedName>
</protein>
<organism evidence="3 4">
    <name type="scientific">Serinibacter salmoneus</name>
    <dbReference type="NCBI Taxonomy" id="556530"/>
    <lineage>
        <taxon>Bacteria</taxon>
        <taxon>Bacillati</taxon>
        <taxon>Actinomycetota</taxon>
        <taxon>Actinomycetes</taxon>
        <taxon>Micrococcales</taxon>
        <taxon>Beutenbergiaceae</taxon>
        <taxon>Serinibacter</taxon>
    </lineage>
</organism>
<dbReference type="OrthoDB" id="4948328at2"/>
<feature type="transmembrane region" description="Helical" evidence="2">
    <location>
        <begin position="114"/>
        <end position="137"/>
    </location>
</feature>
<comment type="caution">
    <text evidence="3">The sequence shown here is derived from an EMBL/GenBank/DDBJ whole genome shotgun (WGS) entry which is preliminary data.</text>
</comment>
<evidence type="ECO:0000313" key="4">
    <source>
        <dbReference type="Proteomes" id="UP000224915"/>
    </source>
</evidence>
<dbReference type="AlphaFoldDB" id="A0A2A9CZM0"/>